<dbReference type="SMR" id="Q9RXY2"/>
<sequence length="271" mass="30712">MDTLKIHGFSTGQIQVKSKFLRPEPQNLLGSLRSFLDRQYSAPLPVWCWLIEHPSGLIVVDTGLTCTARSNWFSRTQTRLHYTEHDRLSRQMQRAGFDPAQVRVLILTHLHIDHDRGMGDFPEAHLLVSARELRDYRSPLARLMGYSAPTWKSVPHAAPFLPLAHGPFRESADVMGDGRVLLLPTPGHTPGHLSVLVRQPGHDILLAGDLTYSEQDLRTGRLGGIVPSPHIHRKSMRQVRQLAQLRPLIYLPSHDPDSLRRLQRNQPFSLT</sequence>
<feature type="domain" description="Metallo-beta-lactamase" evidence="6">
    <location>
        <begin position="45"/>
        <end position="254"/>
    </location>
</feature>
<accession>Q9RXY2</accession>
<protein>
    <recommendedName>
        <fullName evidence="6">Metallo-beta-lactamase domain-containing protein</fullName>
    </recommendedName>
</protein>
<proteinExistence type="inferred from homology"/>
<dbReference type="eggNOG" id="COG0491">
    <property type="taxonomic scope" value="Bacteria"/>
</dbReference>
<dbReference type="InterPro" id="IPR036866">
    <property type="entry name" value="RibonucZ/Hydroxyglut_hydro"/>
</dbReference>
<dbReference type="Gene3D" id="3.60.15.10">
    <property type="entry name" value="Ribonuclease Z/Hydroxyacylglutathione hydrolase-like"/>
    <property type="match status" value="1"/>
</dbReference>
<dbReference type="PANTHER" id="PTHR42978">
    <property type="entry name" value="QUORUM-QUENCHING LACTONASE YTNP-RELATED-RELATED"/>
    <property type="match status" value="1"/>
</dbReference>
<comment type="cofactor">
    <cofactor evidence="1">
        <name>Zn(2+)</name>
        <dbReference type="ChEBI" id="CHEBI:29105"/>
    </cofactor>
</comment>
<evidence type="ECO:0000256" key="5">
    <source>
        <dbReference type="ARBA" id="ARBA00022833"/>
    </source>
</evidence>
<name>Q9RXY2_DEIRA</name>
<dbReference type="Pfam" id="PF00753">
    <property type="entry name" value="Lactamase_B"/>
    <property type="match status" value="1"/>
</dbReference>
<dbReference type="PIR" id="D75552">
    <property type="entry name" value="D75552"/>
</dbReference>
<dbReference type="AlphaFoldDB" id="Q9RXY2"/>
<keyword evidence="8" id="KW-1185">Reference proteome</keyword>
<dbReference type="GeneID" id="69516403"/>
<dbReference type="SUPFAM" id="SSF56281">
    <property type="entry name" value="Metallo-hydrolase/oxidoreductase"/>
    <property type="match status" value="1"/>
</dbReference>
<dbReference type="EMBL" id="AE000513">
    <property type="protein sequence ID" value="AAF09759.1"/>
    <property type="molecule type" value="Genomic_DNA"/>
</dbReference>
<dbReference type="EnsemblBacteria" id="AAF09759">
    <property type="protein sequence ID" value="AAF09759"/>
    <property type="gene ID" value="DR_0172"/>
</dbReference>
<evidence type="ECO:0000313" key="7">
    <source>
        <dbReference type="EMBL" id="AAF09759.1"/>
    </source>
</evidence>
<dbReference type="GO" id="GO:0046872">
    <property type="term" value="F:metal ion binding"/>
    <property type="evidence" value="ECO:0007669"/>
    <property type="project" value="UniProtKB-KW"/>
</dbReference>
<dbReference type="KEGG" id="dra:DR_0172"/>
<keyword evidence="5" id="KW-0862">Zinc</keyword>
<dbReference type="GO" id="GO:0016787">
    <property type="term" value="F:hydrolase activity"/>
    <property type="evidence" value="ECO:0007669"/>
    <property type="project" value="UniProtKB-KW"/>
</dbReference>
<evidence type="ECO:0000313" key="8">
    <source>
        <dbReference type="Proteomes" id="UP000002524"/>
    </source>
</evidence>
<dbReference type="OrthoDB" id="333278at2"/>
<dbReference type="RefSeq" id="WP_010886818.1">
    <property type="nucleotide sequence ID" value="NC_001263.1"/>
</dbReference>
<keyword evidence="3" id="KW-0479">Metal-binding</keyword>
<reference evidence="7 8" key="1">
    <citation type="journal article" date="1999" name="Science">
        <title>Genome sequence of the radioresistant bacterium Deinococcus radiodurans R1.</title>
        <authorList>
            <person name="White O."/>
            <person name="Eisen J.A."/>
            <person name="Heidelberg J.F."/>
            <person name="Hickey E.K."/>
            <person name="Peterson J.D."/>
            <person name="Dodson R.J."/>
            <person name="Haft D.H."/>
            <person name="Gwinn M.L."/>
            <person name="Nelson W.C."/>
            <person name="Richardson D.L."/>
            <person name="Moffat K.S."/>
            <person name="Qin H."/>
            <person name="Jiang L."/>
            <person name="Pamphile W."/>
            <person name="Crosby M."/>
            <person name="Shen M."/>
            <person name="Vamathevan J.J."/>
            <person name="Lam P."/>
            <person name="McDonald L."/>
            <person name="Utterback T."/>
            <person name="Zalewski C."/>
            <person name="Makarova K.S."/>
            <person name="Aravind L."/>
            <person name="Daly M.J."/>
            <person name="Minton K.W."/>
            <person name="Fleischmann R.D."/>
            <person name="Ketchum K.A."/>
            <person name="Nelson K.E."/>
            <person name="Salzberg S."/>
            <person name="Smith H.O."/>
            <person name="Venter J.C."/>
            <person name="Fraser C.M."/>
        </authorList>
    </citation>
    <scope>NUCLEOTIDE SEQUENCE [LARGE SCALE GENOMIC DNA]</scope>
    <source>
        <strain evidence="8">ATCC 13939 / DSM 20539 / JCM 16871 / LMG 4051 / NBRC 15346 / NCIMB 9279 / R1 / VKM B-1422</strain>
    </source>
</reference>
<evidence type="ECO:0000256" key="1">
    <source>
        <dbReference type="ARBA" id="ARBA00001947"/>
    </source>
</evidence>
<organism evidence="7 8">
    <name type="scientific">Deinococcus radiodurans (strain ATCC 13939 / DSM 20539 / JCM 16871 / CCUG 27074 / LMG 4051 / NBRC 15346 / NCIMB 9279 / VKM B-1422 / R1)</name>
    <dbReference type="NCBI Taxonomy" id="243230"/>
    <lineage>
        <taxon>Bacteria</taxon>
        <taxon>Thermotogati</taxon>
        <taxon>Deinococcota</taxon>
        <taxon>Deinococci</taxon>
        <taxon>Deinococcales</taxon>
        <taxon>Deinococcaceae</taxon>
        <taxon>Deinococcus</taxon>
    </lineage>
</organism>
<dbReference type="STRING" id="243230.DR_0172"/>
<evidence type="ECO:0000256" key="2">
    <source>
        <dbReference type="ARBA" id="ARBA00007749"/>
    </source>
</evidence>
<comment type="similarity">
    <text evidence="2">Belongs to the metallo-beta-lactamase superfamily.</text>
</comment>
<dbReference type="InParanoid" id="Q9RXY2"/>
<dbReference type="InterPro" id="IPR001279">
    <property type="entry name" value="Metallo-B-lactamas"/>
</dbReference>
<dbReference type="PaxDb" id="243230-DR_0172"/>
<evidence type="ECO:0000256" key="4">
    <source>
        <dbReference type="ARBA" id="ARBA00022801"/>
    </source>
</evidence>
<dbReference type="SMART" id="SM00849">
    <property type="entry name" value="Lactamase_B"/>
    <property type="match status" value="1"/>
</dbReference>
<gene>
    <name evidence="7" type="ordered locus">DR_0172</name>
</gene>
<evidence type="ECO:0000259" key="6">
    <source>
        <dbReference type="SMART" id="SM00849"/>
    </source>
</evidence>
<keyword evidence="4" id="KW-0378">Hydrolase</keyword>
<dbReference type="HOGENOM" id="CLU_030571_3_5_0"/>
<dbReference type="Proteomes" id="UP000002524">
    <property type="component" value="Chromosome 1"/>
</dbReference>
<dbReference type="InterPro" id="IPR051013">
    <property type="entry name" value="MBL_superfamily_lactonases"/>
</dbReference>
<evidence type="ECO:0000256" key="3">
    <source>
        <dbReference type="ARBA" id="ARBA00022723"/>
    </source>
</evidence>
<dbReference type="PANTHER" id="PTHR42978:SF7">
    <property type="entry name" value="METALLO-HYDROLASE RV2300C-RELATED"/>
    <property type="match status" value="1"/>
</dbReference>
<dbReference type="CDD" id="cd07729">
    <property type="entry name" value="AHL_lactonase_MBL-fold"/>
    <property type="match status" value="1"/>
</dbReference>